<reference evidence="1" key="2">
    <citation type="journal article" date="2015" name="Data Brief">
        <title>Shoot transcriptome of the giant reed, Arundo donax.</title>
        <authorList>
            <person name="Barrero R.A."/>
            <person name="Guerrero F.D."/>
            <person name="Moolhuijzen P."/>
            <person name="Goolsby J.A."/>
            <person name="Tidwell J."/>
            <person name="Bellgard S.E."/>
            <person name="Bellgard M.I."/>
        </authorList>
    </citation>
    <scope>NUCLEOTIDE SEQUENCE</scope>
    <source>
        <tissue evidence="1">Shoot tissue taken approximately 20 cm above the soil surface</tissue>
    </source>
</reference>
<reference evidence="1" key="1">
    <citation type="submission" date="2014-09" db="EMBL/GenBank/DDBJ databases">
        <authorList>
            <person name="Magalhaes I.L.F."/>
            <person name="Oliveira U."/>
            <person name="Santos F.R."/>
            <person name="Vidigal T.H.D.A."/>
            <person name="Brescovit A.D."/>
            <person name="Santos A.J."/>
        </authorList>
    </citation>
    <scope>NUCLEOTIDE SEQUENCE</scope>
    <source>
        <tissue evidence="1">Shoot tissue taken approximately 20 cm above the soil surface</tissue>
    </source>
</reference>
<dbReference type="AlphaFoldDB" id="A0A0A9CIB7"/>
<dbReference type="EMBL" id="GBRH01226618">
    <property type="protein sequence ID" value="JAD71277.1"/>
    <property type="molecule type" value="Transcribed_RNA"/>
</dbReference>
<accession>A0A0A9CIB7</accession>
<name>A0A0A9CIB7_ARUDO</name>
<sequence>MPIVPCVMQGHCHLVHVKKCLLWIADLEFLSY</sequence>
<organism evidence="1">
    <name type="scientific">Arundo donax</name>
    <name type="common">Giant reed</name>
    <name type="synonym">Donax arundinaceus</name>
    <dbReference type="NCBI Taxonomy" id="35708"/>
    <lineage>
        <taxon>Eukaryota</taxon>
        <taxon>Viridiplantae</taxon>
        <taxon>Streptophyta</taxon>
        <taxon>Embryophyta</taxon>
        <taxon>Tracheophyta</taxon>
        <taxon>Spermatophyta</taxon>
        <taxon>Magnoliopsida</taxon>
        <taxon>Liliopsida</taxon>
        <taxon>Poales</taxon>
        <taxon>Poaceae</taxon>
        <taxon>PACMAD clade</taxon>
        <taxon>Arundinoideae</taxon>
        <taxon>Arundineae</taxon>
        <taxon>Arundo</taxon>
    </lineage>
</organism>
<proteinExistence type="predicted"/>
<evidence type="ECO:0000313" key="1">
    <source>
        <dbReference type="EMBL" id="JAD71277.1"/>
    </source>
</evidence>
<protein>
    <submittedName>
        <fullName evidence="1">Uncharacterized protein</fullName>
    </submittedName>
</protein>